<evidence type="ECO:0000313" key="2">
    <source>
        <dbReference type="Proteomes" id="UP000011885"/>
    </source>
</evidence>
<proteinExistence type="predicted"/>
<feature type="non-terminal residue" evidence="1">
    <location>
        <position position="1"/>
    </location>
</feature>
<organism evidence="1 2">
    <name type="scientific">Rhodopirellula sallentina SM41</name>
    <dbReference type="NCBI Taxonomy" id="1263870"/>
    <lineage>
        <taxon>Bacteria</taxon>
        <taxon>Pseudomonadati</taxon>
        <taxon>Planctomycetota</taxon>
        <taxon>Planctomycetia</taxon>
        <taxon>Pirellulales</taxon>
        <taxon>Pirellulaceae</taxon>
        <taxon>Rhodopirellula</taxon>
    </lineage>
</organism>
<reference evidence="1 2" key="1">
    <citation type="journal article" date="2013" name="Mar. Genomics">
        <title>Expression of sulfatases in Rhodopirellula baltica and the diversity of sulfatases in the genus Rhodopirellula.</title>
        <authorList>
            <person name="Wegner C.E."/>
            <person name="Richter-Heitmann T."/>
            <person name="Klindworth A."/>
            <person name="Klockow C."/>
            <person name="Richter M."/>
            <person name="Achstetter T."/>
            <person name="Glockner F.O."/>
            <person name="Harder J."/>
        </authorList>
    </citation>
    <scope>NUCLEOTIDE SEQUENCE [LARGE SCALE GENOMIC DNA]</scope>
    <source>
        <strain evidence="1 2">SM41</strain>
    </source>
</reference>
<dbReference type="EMBL" id="ANOH01000142">
    <property type="protein sequence ID" value="EMI56503.1"/>
    <property type="molecule type" value="Genomic_DNA"/>
</dbReference>
<gene>
    <name evidence="1" type="ORF">RSSM_02047</name>
</gene>
<dbReference type="RefSeq" id="WP_008677121.1">
    <property type="nucleotide sequence ID" value="NZ_ANOH01000142.1"/>
</dbReference>
<accession>M5UKF3</accession>
<name>M5UKF3_9BACT</name>
<comment type="caution">
    <text evidence="1">The sequence shown here is derived from an EMBL/GenBank/DDBJ whole genome shotgun (WGS) entry which is preliminary data.</text>
</comment>
<protein>
    <submittedName>
        <fullName evidence="1">Uncharacterized protein</fullName>
    </submittedName>
</protein>
<dbReference type="PATRIC" id="fig|1263870.3.peg.2185"/>
<dbReference type="Proteomes" id="UP000011885">
    <property type="component" value="Unassembled WGS sequence"/>
</dbReference>
<evidence type="ECO:0000313" key="1">
    <source>
        <dbReference type="EMBL" id="EMI56503.1"/>
    </source>
</evidence>
<sequence length="90" mass="9825">DVSLSLIPSPTTPWPHNHPMHVRAIIDESQFDLDTLVTHWTQKSGPAAILSPEGLLQLQIELPQSTAPTNLVIELHLSDSLGSNTISLEL</sequence>
<keyword evidence="2" id="KW-1185">Reference proteome</keyword>
<dbReference type="AlphaFoldDB" id="M5UKF3"/>